<dbReference type="OrthoDB" id="9909019at2759"/>
<feature type="transmembrane region" description="Helical" evidence="10">
    <location>
        <begin position="201"/>
        <end position="225"/>
    </location>
</feature>
<evidence type="ECO:0000256" key="3">
    <source>
        <dbReference type="ARBA" id="ARBA00022692"/>
    </source>
</evidence>
<reference evidence="13" key="5">
    <citation type="submission" date="2018-04" db="UniProtKB">
        <authorList>
            <consortium name="EnsemblFungi"/>
        </authorList>
    </citation>
    <scope>IDENTIFICATION</scope>
    <source>
        <strain evidence="13">R3-111a-1</strain>
    </source>
</reference>
<comment type="domain">
    <text evidence="10">The DHHC domain is required for palmitoyltransferase activity.</text>
</comment>
<keyword evidence="4 10" id="KW-1133">Transmembrane helix</keyword>
<protein>
    <recommendedName>
        <fullName evidence="10">Palmitoyltransferase</fullName>
        <ecNumber evidence="10">2.3.1.225</ecNumber>
    </recommendedName>
</protein>
<evidence type="ECO:0000256" key="6">
    <source>
        <dbReference type="ARBA" id="ARBA00023139"/>
    </source>
</evidence>
<keyword evidence="2 10" id="KW-0808">Transferase</keyword>
<reference evidence="13" key="4">
    <citation type="journal article" date="2015" name="G3 (Bethesda)">
        <title>Genome sequences of three phytopathogenic species of the Magnaporthaceae family of fungi.</title>
        <authorList>
            <person name="Okagaki L.H."/>
            <person name="Nunes C.C."/>
            <person name="Sailsbery J."/>
            <person name="Clay B."/>
            <person name="Brown D."/>
            <person name="John T."/>
            <person name="Oh Y."/>
            <person name="Young N."/>
            <person name="Fitzgerald M."/>
            <person name="Haas B.J."/>
            <person name="Zeng Q."/>
            <person name="Young S."/>
            <person name="Adiconis X."/>
            <person name="Fan L."/>
            <person name="Levin J.Z."/>
            <person name="Mitchell T.K."/>
            <person name="Okubara P.A."/>
            <person name="Farman M.L."/>
            <person name="Kohn L.M."/>
            <person name="Birren B."/>
            <person name="Ma L.-J."/>
            <person name="Dean R.A."/>
        </authorList>
    </citation>
    <scope>NUCLEOTIDE SEQUENCE</scope>
    <source>
        <strain evidence="13">R3-111a-1</strain>
    </source>
</reference>
<dbReference type="Proteomes" id="UP000006039">
    <property type="component" value="Unassembled WGS sequence"/>
</dbReference>
<dbReference type="EC" id="2.3.1.225" evidence="10"/>
<evidence type="ECO:0000256" key="2">
    <source>
        <dbReference type="ARBA" id="ARBA00022679"/>
    </source>
</evidence>
<evidence type="ECO:0000259" key="11">
    <source>
        <dbReference type="Pfam" id="PF01529"/>
    </source>
</evidence>
<feature type="transmembrane region" description="Helical" evidence="10">
    <location>
        <begin position="113"/>
        <end position="134"/>
    </location>
</feature>
<gene>
    <name evidence="13" type="primary">20347988</name>
    <name evidence="12" type="ORF">GGTG_07530</name>
</gene>
<dbReference type="STRING" id="644352.J3P1Y2"/>
<dbReference type="EMBL" id="GL385398">
    <property type="protein sequence ID" value="EJT73674.1"/>
    <property type="molecule type" value="Genomic_DNA"/>
</dbReference>
<keyword evidence="7" id="KW-0449">Lipoprotein</keyword>
<dbReference type="HOGENOM" id="CLU_042181_2_1_1"/>
<dbReference type="AlphaFoldDB" id="J3P1Y2"/>
<dbReference type="GeneID" id="20347988"/>
<dbReference type="InterPro" id="IPR039859">
    <property type="entry name" value="PFA4/ZDH16/20/ERF2-like"/>
</dbReference>
<reference evidence="14" key="1">
    <citation type="submission" date="2010-07" db="EMBL/GenBank/DDBJ databases">
        <title>The genome sequence of Gaeumannomyces graminis var. tritici strain R3-111a-1.</title>
        <authorList>
            <consortium name="The Broad Institute Genome Sequencing Platform"/>
            <person name="Ma L.-J."/>
            <person name="Dead R."/>
            <person name="Young S."/>
            <person name="Zeng Q."/>
            <person name="Koehrsen M."/>
            <person name="Alvarado L."/>
            <person name="Berlin A."/>
            <person name="Chapman S.B."/>
            <person name="Chen Z."/>
            <person name="Freedman E."/>
            <person name="Gellesch M."/>
            <person name="Goldberg J."/>
            <person name="Griggs A."/>
            <person name="Gujja S."/>
            <person name="Heilman E.R."/>
            <person name="Heiman D."/>
            <person name="Hepburn T."/>
            <person name="Howarth C."/>
            <person name="Jen D."/>
            <person name="Larson L."/>
            <person name="Mehta T."/>
            <person name="Neiman D."/>
            <person name="Pearson M."/>
            <person name="Roberts A."/>
            <person name="Saif S."/>
            <person name="Shea T."/>
            <person name="Shenoy N."/>
            <person name="Sisk P."/>
            <person name="Stolte C."/>
            <person name="Sykes S."/>
            <person name="Walk T."/>
            <person name="White J."/>
            <person name="Yandava C."/>
            <person name="Haas B."/>
            <person name="Nusbaum C."/>
            <person name="Birren B."/>
        </authorList>
    </citation>
    <scope>NUCLEOTIDE SEQUENCE [LARGE SCALE GENOMIC DNA]</scope>
    <source>
        <strain evidence="14">R3-111a-1</strain>
    </source>
</reference>
<evidence type="ECO:0000256" key="4">
    <source>
        <dbReference type="ARBA" id="ARBA00022989"/>
    </source>
</evidence>
<feature type="domain" description="Palmitoyltransferase DHHC" evidence="11">
    <location>
        <begin position="155"/>
        <end position="307"/>
    </location>
</feature>
<dbReference type="GO" id="GO:0019706">
    <property type="term" value="F:protein-cysteine S-palmitoyltransferase activity"/>
    <property type="evidence" value="ECO:0007669"/>
    <property type="project" value="UniProtKB-EC"/>
</dbReference>
<evidence type="ECO:0000256" key="5">
    <source>
        <dbReference type="ARBA" id="ARBA00023136"/>
    </source>
</evidence>
<keyword evidence="14" id="KW-1185">Reference proteome</keyword>
<dbReference type="GO" id="GO:0005783">
    <property type="term" value="C:endoplasmic reticulum"/>
    <property type="evidence" value="ECO:0007669"/>
    <property type="project" value="TreeGrafter"/>
</dbReference>
<evidence type="ECO:0000256" key="8">
    <source>
        <dbReference type="ARBA" id="ARBA00023315"/>
    </source>
</evidence>
<dbReference type="RefSeq" id="XP_009223618.1">
    <property type="nucleotide sequence ID" value="XM_009225354.1"/>
</dbReference>
<dbReference type="VEuPathDB" id="FungiDB:GGTG_07530"/>
<accession>J3P1Y2</accession>
<dbReference type="eggNOG" id="KOG1312">
    <property type="taxonomic scope" value="Eukaryota"/>
</dbReference>
<keyword evidence="6" id="KW-0564">Palmitate</keyword>
<keyword evidence="3 10" id="KW-0812">Transmembrane</keyword>
<feature type="transmembrane region" description="Helical" evidence="10">
    <location>
        <begin position="6"/>
        <end position="25"/>
    </location>
</feature>
<evidence type="ECO:0000256" key="1">
    <source>
        <dbReference type="ARBA" id="ARBA00004141"/>
    </source>
</evidence>
<feature type="transmembrane region" description="Helical" evidence="10">
    <location>
        <begin position="81"/>
        <end position="101"/>
    </location>
</feature>
<dbReference type="EnsemblFungi" id="EJT73674">
    <property type="protein sequence ID" value="EJT73674"/>
    <property type="gene ID" value="GGTG_07530"/>
</dbReference>
<dbReference type="GO" id="GO:0016020">
    <property type="term" value="C:membrane"/>
    <property type="evidence" value="ECO:0007669"/>
    <property type="project" value="UniProtKB-SubCell"/>
</dbReference>
<reference evidence="12" key="2">
    <citation type="submission" date="2010-07" db="EMBL/GenBank/DDBJ databases">
        <authorList>
            <consortium name="The Broad Institute Genome Sequencing Platform"/>
            <consortium name="Broad Institute Genome Sequencing Center for Infectious Disease"/>
            <person name="Ma L.-J."/>
            <person name="Dead R."/>
            <person name="Young S."/>
            <person name="Zeng Q."/>
            <person name="Koehrsen M."/>
            <person name="Alvarado L."/>
            <person name="Berlin A."/>
            <person name="Chapman S.B."/>
            <person name="Chen Z."/>
            <person name="Freedman E."/>
            <person name="Gellesch M."/>
            <person name="Goldberg J."/>
            <person name="Griggs A."/>
            <person name="Gujja S."/>
            <person name="Heilman E.R."/>
            <person name="Heiman D."/>
            <person name="Hepburn T."/>
            <person name="Howarth C."/>
            <person name="Jen D."/>
            <person name="Larson L."/>
            <person name="Mehta T."/>
            <person name="Neiman D."/>
            <person name="Pearson M."/>
            <person name="Roberts A."/>
            <person name="Saif S."/>
            <person name="Shea T."/>
            <person name="Shenoy N."/>
            <person name="Sisk P."/>
            <person name="Stolte C."/>
            <person name="Sykes S."/>
            <person name="Walk T."/>
            <person name="White J."/>
            <person name="Yandava C."/>
            <person name="Haas B."/>
            <person name="Nusbaum C."/>
            <person name="Birren B."/>
        </authorList>
    </citation>
    <scope>NUCLEOTIDE SEQUENCE</scope>
    <source>
        <strain evidence="12">R3-111a-1</strain>
    </source>
</reference>
<dbReference type="PROSITE" id="PS50216">
    <property type="entry name" value="DHHC"/>
    <property type="match status" value="1"/>
</dbReference>
<comment type="catalytic activity">
    <reaction evidence="9 10">
        <text>L-cysteinyl-[protein] + hexadecanoyl-CoA = S-hexadecanoyl-L-cysteinyl-[protein] + CoA</text>
        <dbReference type="Rhea" id="RHEA:36683"/>
        <dbReference type="Rhea" id="RHEA-COMP:10131"/>
        <dbReference type="Rhea" id="RHEA-COMP:11032"/>
        <dbReference type="ChEBI" id="CHEBI:29950"/>
        <dbReference type="ChEBI" id="CHEBI:57287"/>
        <dbReference type="ChEBI" id="CHEBI:57379"/>
        <dbReference type="ChEBI" id="CHEBI:74151"/>
        <dbReference type="EC" id="2.3.1.225"/>
    </reaction>
</comment>
<dbReference type="PANTHER" id="PTHR22883:SF288">
    <property type="entry name" value="PALMITOYLTRANSFERASE SWF1"/>
    <property type="match status" value="1"/>
</dbReference>
<dbReference type="GO" id="GO:0005794">
    <property type="term" value="C:Golgi apparatus"/>
    <property type="evidence" value="ECO:0007669"/>
    <property type="project" value="TreeGrafter"/>
</dbReference>
<reference evidence="12" key="3">
    <citation type="submission" date="2010-09" db="EMBL/GenBank/DDBJ databases">
        <title>Annotation of Gaeumannomyces graminis var. tritici R3-111a-1.</title>
        <authorList>
            <consortium name="The Broad Institute Genome Sequencing Platform"/>
            <person name="Ma L.-J."/>
            <person name="Dead R."/>
            <person name="Young S.K."/>
            <person name="Zeng Q."/>
            <person name="Gargeya S."/>
            <person name="Fitzgerald M."/>
            <person name="Haas B."/>
            <person name="Abouelleil A."/>
            <person name="Alvarado L."/>
            <person name="Arachchi H.M."/>
            <person name="Berlin A."/>
            <person name="Brown A."/>
            <person name="Chapman S.B."/>
            <person name="Chen Z."/>
            <person name="Dunbar C."/>
            <person name="Freedman E."/>
            <person name="Gearin G."/>
            <person name="Gellesch M."/>
            <person name="Goldberg J."/>
            <person name="Griggs A."/>
            <person name="Gujja S."/>
            <person name="Heiman D."/>
            <person name="Howarth C."/>
            <person name="Larson L."/>
            <person name="Lui A."/>
            <person name="MacDonald P.J.P."/>
            <person name="Mehta T."/>
            <person name="Montmayeur A."/>
            <person name="Murphy C."/>
            <person name="Neiman D."/>
            <person name="Pearson M."/>
            <person name="Priest M."/>
            <person name="Roberts A."/>
            <person name="Saif S."/>
            <person name="Shea T."/>
            <person name="Shenoy N."/>
            <person name="Sisk P."/>
            <person name="Stolte C."/>
            <person name="Sykes S."/>
            <person name="Yandava C."/>
            <person name="Wortman J."/>
            <person name="Nusbaum C."/>
            <person name="Birren B."/>
        </authorList>
    </citation>
    <scope>NUCLEOTIDE SEQUENCE</scope>
    <source>
        <strain evidence="12">R3-111a-1</strain>
    </source>
</reference>
<comment type="similarity">
    <text evidence="10">Belongs to the DHHC palmitoyltransferase family.</text>
</comment>
<evidence type="ECO:0000256" key="9">
    <source>
        <dbReference type="ARBA" id="ARBA00048048"/>
    </source>
</evidence>
<keyword evidence="5 10" id="KW-0472">Membrane</keyword>
<organism evidence="12">
    <name type="scientific">Gaeumannomyces tritici (strain R3-111a-1)</name>
    <name type="common">Wheat and barley take-all root rot fungus</name>
    <name type="synonym">Gaeumannomyces graminis var. tritici</name>
    <dbReference type="NCBI Taxonomy" id="644352"/>
    <lineage>
        <taxon>Eukaryota</taxon>
        <taxon>Fungi</taxon>
        <taxon>Dikarya</taxon>
        <taxon>Ascomycota</taxon>
        <taxon>Pezizomycotina</taxon>
        <taxon>Sordariomycetes</taxon>
        <taxon>Sordariomycetidae</taxon>
        <taxon>Magnaporthales</taxon>
        <taxon>Magnaporthaceae</taxon>
        <taxon>Gaeumannomyces</taxon>
    </lineage>
</organism>
<evidence type="ECO:0000313" key="14">
    <source>
        <dbReference type="Proteomes" id="UP000006039"/>
    </source>
</evidence>
<keyword evidence="8 10" id="KW-0012">Acyltransferase</keyword>
<evidence type="ECO:0000256" key="10">
    <source>
        <dbReference type="RuleBase" id="RU079119"/>
    </source>
</evidence>
<dbReference type="PANTHER" id="PTHR22883">
    <property type="entry name" value="ZINC FINGER DHHC DOMAIN CONTAINING PROTEIN"/>
    <property type="match status" value="1"/>
</dbReference>
<feature type="transmembrane region" description="Helical" evidence="10">
    <location>
        <begin position="270"/>
        <end position="293"/>
    </location>
</feature>
<comment type="subcellular location">
    <subcellularLocation>
        <location evidence="1">Membrane</location>
        <topology evidence="1">Multi-pass membrane protein</topology>
    </subcellularLocation>
</comment>
<evidence type="ECO:0000313" key="12">
    <source>
        <dbReference type="EMBL" id="EJT73674.1"/>
    </source>
</evidence>
<sequence length="423" mass="47358">MMGTVARIAAVVLAISFMTFVAFFGRLPALRNTPIAWLHRAIWVHFPNAVLAVDRKLTGGRFTESLVRFGRFMMHDRHPTVMIFFFVLLAASEAVALPYAWPQLTTAQQATTVVTVALPYLFLYLCAAVDPGYVTAETHRRHMSAYPYDFTLFHPGQACRTCGLLKPPRSKHCSVCKRCVARMDHHCIFINGCVGAGNVHWFLLLLLSTAVLTLWGGTLALSLVARRIRGRVPDFSLLWWRSGGGGGTGGMDLATYFVLWAWAIQQQVELGAVGLLATLCSPLVWGLLAYNLWNVWCGVTTNESLKWSDLGEDMADGLAFKRPVPPGRLRDLRFEAAWTPWPVEPQQVVIRSGDGNPPPVEGGGFPGRGEWEQVWKLKDVENLYDLGFWDNLRDVFGPARTDHERDVIVPARDEGRAKRRRVR</sequence>
<proteinExistence type="inferred from homology"/>
<evidence type="ECO:0000256" key="7">
    <source>
        <dbReference type="ARBA" id="ARBA00023288"/>
    </source>
</evidence>
<dbReference type="FunCoup" id="J3P1Y2">
    <property type="interactions" value="26"/>
</dbReference>
<feature type="transmembrane region" description="Helical" evidence="10">
    <location>
        <begin position="245"/>
        <end position="263"/>
    </location>
</feature>
<dbReference type="GO" id="GO:0006612">
    <property type="term" value="P:protein targeting to membrane"/>
    <property type="evidence" value="ECO:0007669"/>
    <property type="project" value="TreeGrafter"/>
</dbReference>
<evidence type="ECO:0000313" key="13">
    <source>
        <dbReference type="EnsemblFungi" id="EJT73674"/>
    </source>
</evidence>
<dbReference type="InterPro" id="IPR001594">
    <property type="entry name" value="Palmitoyltrfase_DHHC"/>
</dbReference>
<dbReference type="Pfam" id="PF01529">
    <property type="entry name" value="DHHC"/>
    <property type="match status" value="1"/>
</dbReference>
<name>J3P1Y2_GAET3</name>